<sequence length="253" mass="28988">MESDTFVNSSPIAKCPQPASNTDLFGKNIGFRNEVRDILNPYQRAQSHLVFALPMKWYDILNRIISSQIPDHEKRRYQNLKRDIEHYVFPRLSPSKTIINVKTSGISDPLVGVSMWLMFYDLPKHLKLCGSNKLNYIQTSVLAYLKRVGATRFPFTMILSHSQISMPKMKLIHRKLASKVAERTVGDQRPLFTLHLQDQQSPFVLFWLDTENVCSFNLTALESPEALADFANTFILFVNFSLSNALCYPHSSS</sequence>
<proteinExistence type="predicted"/>
<reference evidence="1 2" key="1">
    <citation type="journal article" date="2016" name="Proc. Natl. Acad. Sci. U.S.A.">
        <title>Comparative genomics of biotechnologically important yeasts.</title>
        <authorList>
            <person name="Riley R."/>
            <person name="Haridas S."/>
            <person name="Wolfe K.H."/>
            <person name="Lopes M.R."/>
            <person name="Hittinger C.T."/>
            <person name="Goeker M."/>
            <person name="Salamov A.A."/>
            <person name="Wisecaver J.H."/>
            <person name="Long T.M."/>
            <person name="Calvey C.H."/>
            <person name="Aerts A.L."/>
            <person name="Barry K.W."/>
            <person name="Choi C."/>
            <person name="Clum A."/>
            <person name="Coughlan A.Y."/>
            <person name="Deshpande S."/>
            <person name="Douglass A.P."/>
            <person name="Hanson S.J."/>
            <person name="Klenk H.-P."/>
            <person name="LaButti K.M."/>
            <person name="Lapidus A."/>
            <person name="Lindquist E.A."/>
            <person name="Lipzen A.M."/>
            <person name="Meier-Kolthoff J.P."/>
            <person name="Ohm R.A."/>
            <person name="Otillar R.P."/>
            <person name="Pangilinan J.L."/>
            <person name="Peng Y."/>
            <person name="Rokas A."/>
            <person name="Rosa C.A."/>
            <person name="Scheuner C."/>
            <person name="Sibirny A.A."/>
            <person name="Slot J.C."/>
            <person name="Stielow J.B."/>
            <person name="Sun H."/>
            <person name="Kurtzman C.P."/>
            <person name="Blackwell M."/>
            <person name="Grigoriev I.V."/>
            <person name="Jeffries T.W."/>
        </authorList>
    </citation>
    <scope>NUCLEOTIDE SEQUENCE [LARGE SCALE GENOMIC DNA]</scope>
    <source>
        <strain evidence="1 2">NRRL Y-2026</strain>
    </source>
</reference>
<organism evidence="1 2">
    <name type="scientific">Pichia membranifaciens NRRL Y-2026</name>
    <dbReference type="NCBI Taxonomy" id="763406"/>
    <lineage>
        <taxon>Eukaryota</taxon>
        <taxon>Fungi</taxon>
        <taxon>Dikarya</taxon>
        <taxon>Ascomycota</taxon>
        <taxon>Saccharomycotina</taxon>
        <taxon>Pichiomycetes</taxon>
        <taxon>Pichiales</taxon>
        <taxon>Pichiaceae</taxon>
        <taxon>Pichia</taxon>
    </lineage>
</organism>
<evidence type="ECO:0000313" key="1">
    <source>
        <dbReference type="EMBL" id="ODQ49239.1"/>
    </source>
</evidence>
<dbReference type="AlphaFoldDB" id="A0A1E3NT05"/>
<gene>
    <name evidence="1" type="ORF">PICMEDRAFT_97780</name>
</gene>
<name>A0A1E3NT05_9ASCO</name>
<dbReference type="STRING" id="763406.A0A1E3NT05"/>
<protein>
    <submittedName>
        <fullName evidence="1">Uncharacterized protein</fullName>
    </submittedName>
</protein>
<dbReference type="RefSeq" id="XP_019020352.1">
    <property type="nucleotide sequence ID" value="XM_019165133.1"/>
</dbReference>
<keyword evidence="2" id="KW-1185">Reference proteome</keyword>
<dbReference type="OrthoDB" id="3997691at2759"/>
<dbReference type="EMBL" id="KV454001">
    <property type="protein sequence ID" value="ODQ49239.1"/>
    <property type="molecule type" value="Genomic_DNA"/>
</dbReference>
<dbReference type="Proteomes" id="UP000094455">
    <property type="component" value="Unassembled WGS sequence"/>
</dbReference>
<evidence type="ECO:0000313" key="2">
    <source>
        <dbReference type="Proteomes" id="UP000094455"/>
    </source>
</evidence>
<dbReference type="GeneID" id="30181820"/>
<accession>A0A1E3NT05</accession>